<reference evidence="3" key="1">
    <citation type="journal article" date="2024" name="IScience">
        <title>Strigolactones Initiate the Formation of Haustorium-like Structures in Castilleja.</title>
        <authorList>
            <person name="Buerger M."/>
            <person name="Peterson D."/>
            <person name="Chory J."/>
        </authorList>
    </citation>
    <scope>NUCLEOTIDE SEQUENCE [LARGE SCALE GENOMIC DNA]</scope>
</reference>
<feature type="coiled-coil region" evidence="1">
    <location>
        <begin position="64"/>
        <end position="98"/>
    </location>
</feature>
<organism evidence="2 3">
    <name type="scientific">Castilleja foliolosa</name>
    <dbReference type="NCBI Taxonomy" id="1961234"/>
    <lineage>
        <taxon>Eukaryota</taxon>
        <taxon>Viridiplantae</taxon>
        <taxon>Streptophyta</taxon>
        <taxon>Embryophyta</taxon>
        <taxon>Tracheophyta</taxon>
        <taxon>Spermatophyta</taxon>
        <taxon>Magnoliopsida</taxon>
        <taxon>eudicotyledons</taxon>
        <taxon>Gunneridae</taxon>
        <taxon>Pentapetalae</taxon>
        <taxon>asterids</taxon>
        <taxon>lamiids</taxon>
        <taxon>Lamiales</taxon>
        <taxon>Orobanchaceae</taxon>
        <taxon>Pedicularideae</taxon>
        <taxon>Castillejinae</taxon>
        <taxon>Castilleja</taxon>
    </lineage>
</organism>
<sequence>MRVLCCQESTVNSIECVFFFSSKFQTVTCSDERTMSDNQYEPEAGAGASTKLSAYPFQKLANQSRRKKAEIIQLQGRLRVLEEEAEMLKEALFESMKERTELKTEINQHFSTLQHYLKSKRAGLLQVLWQESNPAIVNKGLRANALAYDSTSSENEI</sequence>
<dbReference type="AlphaFoldDB" id="A0ABD3CSX1"/>
<gene>
    <name evidence="2" type="ORF">CASFOL_026064</name>
</gene>
<name>A0ABD3CSX1_9LAMI</name>
<evidence type="ECO:0000313" key="2">
    <source>
        <dbReference type="EMBL" id="KAL3633080.1"/>
    </source>
</evidence>
<proteinExistence type="predicted"/>
<evidence type="ECO:0000313" key="3">
    <source>
        <dbReference type="Proteomes" id="UP001632038"/>
    </source>
</evidence>
<dbReference type="Proteomes" id="UP001632038">
    <property type="component" value="Unassembled WGS sequence"/>
</dbReference>
<keyword evidence="3" id="KW-1185">Reference proteome</keyword>
<evidence type="ECO:0000256" key="1">
    <source>
        <dbReference type="SAM" id="Coils"/>
    </source>
</evidence>
<keyword evidence="1" id="KW-0175">Coiled coil</keyword>
<comment type="caution">
    <text evidence="2">The sequence shown here is derived from an EMBL/GenBank/DDBJ whole genome shotgun (WGS) entry which is preliminary data.</text>
</comment>
<protein>
    <submittedName>
        <fullName evidence="2">Uncharacterized protein</fullName>
    </submittedName>
</protein>
<accession>A0ABD3CSX1</accession>
<dbReference type="EMBL" id="JAVIJP010000032">
    <property type="protein sequence ID" value="KAL3633080.1"/>
    <property type="molecule type" value="Genomic_DNA"/>
</dbReference>